<feature type="compositionally biased region" description="Basic residues" evidence="1">
    <location>
        <begin position="172"/>
        <end position="185"/>
    </location>
</feature>
<name>A0A315VUA3_GAMAF</name>
<feature type="region of interest" description="Disordered" evidence="1">
    <location>
        <begin position="63"/>
        <end position="90"/>
    </location>
</feature>
<proteinExistence type="predicted"/>
<reference evidence="2 3" key="1">
    <citation type="journal article" date="2018" name="G3 (Bethesda)">
        <title>A High-Quality Reference Genome for the Invasive Mosquitofish Gambusia affinis Using a Chicago Library.</title>
        <authorList>
            <person name="Hoffberg S.L."/>
            <person name="Troendle N.J."/>
            <person name="Glenn T.C."/>
            <person name="Mahmud O."/>
            <person name="Louha S."/>
            <person name="Chalopin D."/>
            <person name="Bennetzen J.L."/>
            <person name="Mauricio R."/>
        </authorList>
    </citation>
    <scope>NUCLEOTIDE SEQUENCE [LARGE SCALE GENOMIC DNA]</scope>
    <source>
        <strain evidence="2">NE01/NJP1002.9</strain>
        <tissue evidence="2">Muscle</tissue>
    </source>
</reference>
<protein>
    <submittedName>
        <fullName evidence="2">Uncharacterized protein</fullName>
    </submittedName>
</protein>
<comment type="caution">
    <text evidence="2">The sequence shown here is derived from an EMBL/GenBank/DDBJ whole genome shotgun (WGS) entry which is preliminary data.</text>
</comment>
<dbReference type="AlphaFoldDB" id="A0A315VUA3"/>
<evidence type="ECO:0000313" key="2">
    <source>
        <dbReference type="EMBL" id="PWA27167.1"/>
    </source>
</evidence>
<evidence type="ECO:0000313" key="3">
    <source>
        <dbReference type="Proteomes" id="UP000250572"/>
    </source>
</evidence>
<keyword evidence="3" id="KW-1185">Reference proteome</keyword>
<evidence type="ECO:0000256" key="1">
    <source>
        <dbReference type="SAM" id="MobiDB-lite"/>
    </source>
</evidence>
<dbReference type="EMBL" id="NHOQ01001079">
    <property type="protein sequence ID" value="PWA27167.1"/>
    <property type="molecule type" value="Genomic_DNA"/>
</dbReference>
<sequence>MSSVQFQRELINDQLTHTEETFTEFKEIVIKSEEEMDFTRTSQIVLHRKDLLQHNIIKEEPYKQERSFTPDQEELKPLQVKQEDEKTEYQQIKEEQEELDYLQIKVEEDEVYYSQGEEQLALKQETDAYYEQTEPEPNRTQVIFQEPAEAENQNQERSNDNNFGAKRDEEKKHKRHQKTRQHVSS</sequence>
<dbReference type="Proteomes" id="UP000250572">
    <property type="component" value="Unassembled WGS sequence"/>
</dbReference>
<feature type="compositionally biased region" description="Low complexity" evidence="1">
    <location>
        <begin position="145"/>
        <end position="156"/>
    </location>
</feature>
<organism evidence="2 3">
    <name type="scientific">Gambusia affinis</name>
    <name type="common">Western mosquitofish</name>
    <name type="synonym">Heterandria affinis</name>
    <dbReference type="NCBI Taxonomy" id="33528"/>
    <lineage>
        <taxon>Eukaryota</taxon>
        <taxon>Metazoa</taxon>
        <taxon>Chordata</taxon>
        <taxon>Craniata</taxon>
        <taxon>Vertebrata</taxon>
        <taxon>Euteleostomi</taxon>
        <taxon>Actinopterygii</taxon>
        <taxon>Neopterygii</taxon>
        <taxon>Teleostei</taxon>
        <taxon>Neoteleostei</taxon>
        <taxon>Acanthomorphata</taxon>
        <taxon>Ovalentaria</taxon>
        <taxon>Atherinomorphae</taxon>
        <taxon>Cyprinodontiformes</taxon>
        <taxon>Poeciliidae</taxon>
        <taxon>Poeciliinae</taxon>
        <taxon>Gambusia</taxon>
    </lineage>
</organism>
<accession>A0A315VUA3</accession>
<dbReference type="STRING" id="33528.ENSGAFP00000021998"/>
<gene>
    <name evidence="2" type="ORF">CCH79_00020689</name>
</gene>
<feature type="region of interest" description="Disordered" evidence="1">
    <location>
        <begin position="125"/>
        <end position="185"/>
    </location>
</feature>